<sequence>MGLVDSFWTKRQNFTKYDNMMISSTFLSCDGIQIRCVGNNIQGQKQSYENREQSTEGRNKQMSIKTTIGDRTPPSERCVEDEPSDIEIHEGDDENPFIINNGDNESEVNISKSTNSICNKQAFASFKTILSWQHAIDNIDINDASTNDLLNDKQLTNTKWCENCSRRGELETDEEKDIFDCTQIISRNFFNENKELDEDTFIHRYCHLMLEELFNKTDFALVWANSESASSKERRILDRKNHGRKPDFWVLSKINDINVKFLFGEIKSPLSTNPNKSIVKLAEFMKGSLDFIINRYGYASGLETYGILICGNSSLL</sequence>
<name>A0A2Z6SGE9_9GLOM</name>
<dbReference type="AlphaFoldDB" id="A0A2Z6SGE9"/>
<reference evidence="1 2" key="1">
    <citation type="submission" date="2017-11" db="EMBL/GenBank/DDBJ databases">
        <title>The genome of Rhizophagus clarus HR1 reveals common genetic basis of auxotrophy among arbuscular mycorrhizal fungi.</title>
        <authorList>
            <person name="Kobayashi Y."/>
        </authorList>
    </citation>
    <scope>NUCLEOTIDE SEQUENCE [LARGE SCALE GENOMIC DNA]</scope>
    <source>
        <strain evidence="1 2">HR1</strain>
    </source>
</reference>
<comment type="caution">
    <text evidence="1">The sequence shown here is derived from an EMBL/GenBank/DDBJ whole genome shotgun (WGS) entry which is preliminary data.</text>
</comment>
<keyword evidence="2" id="KW-1185">Reference proteome</keyword>
<protein>
    <submittedName>
        <fullName evidence="1">Uncharacterized protein</fullName>
    </submittedName>
</protein>
<dbReference type="Proteomes" id="UP000247702">
    <property type="component" value="Unassembled WGS sequence"/>
</dbReference>
<proteinExistence type="predicted"/>
<organism evidence="1 2">
    <name type="scientific">Rhizophagus clarus</name>
    <dbReference type="NCBI Taxonomy" id="94130"/>
    <lineage>
        <taxon>Eukaryota</taxon>
        <taxon>Fungi</taxon>
        <taxon>Fungi incertae sedis</taxon>
        <taxon>Mucoromycota</taxon>
        <taxon>Glomeromycotina</taxon>
        <taxon>Glomeromycetes</taxon>
        <taxon>Glomerales</taxon>
        <taxon>Glomeraceae</taxon>
        <taxon>Rhizophagus</taxon>
    </lineage>
</organism>
<evidence type="ECO:0000313" key="1">
    <source>
        <dbReference type="EMBL" id="GBC04667.1"/>
    </source>
</evidence>
<dbReference type="EMBL" id="BEXD01003959">
    <property type="protein sequence ID" value="GBC04667.1"/>
    <property type="molecule type" value="Genomic_DNA"/>
</dbReference>
<accession>A0A2Z6SGE9</accession>
<evidence type="ECO:0000313" key="2">
    <source>
        <dbReference type="Proteomes" id="UP000247702"/>
    </source>
</evidence>
<gene>
    <name evidence="1" type="ORF">RclHR1_00580032</name>
</gene>